<protein>
    <submittedName>
        <fullName evidence="1">Uncharacterized protein</fullName>
    </submittedName>
</protein>
<dbReference type="AlphaFoldDB" id="A0A0F9R1F9"/>
<proteinExistence type="predicted"/>
<evidence type="ECO:0000313" key="1">
    <source>
        <dbReference type="EMBL" id="KKN48594.1"/>
    </source>
</evidence>
<dbReference type="EMBL" id="LAZR01001214">
    <property type="protein sequence ID" value="KKN48594.1"/>
    <property type="molecule type" value="Genomic_DNA"/>
</dbReference>
<sequence length="52" mass="5762">MKYKLVEVIIEGNEVELPEGAVPIGVYHGSVPTENINVMSVVTFLTYLEPIE</sequence>
<name>A0A0F9R1F9_9ZZZZ</name>
<accession>A0A0F9R1F9</accession>
<gene>
    <name evidence="1" type="ORF">LCGC14_0651390</name>
</gene>
<reference evidence="1" key="1">
    <citation type="journal article" date="2015" name="Nature">
        <title>Complex archaea that bridge the gap between prokaryotes and eukaryotes.</title>
        <authorList>
            <person name="Spang A."/>
            <person name="Saw J.H."/>
            <person name="Jorgensen S.L."/>
            <person name="Zaremba-Niedzwiedzka K."/>
            <person name="Martijn J."/>
            <person name="Lind A.E."/>
            <person name="van Eijk R."/>
            <person name="Schleper C."/>
            <person name="Guy L."/>
            <person name="Ettema T.J."/>
        </authorList>
    </citation>
    <scope>NUCLEOTIDE SEQUENCE</scope>
</reference>
<comment type="caution">
    <text evidence="1">The sequence shown here is derived from an EMBL/GenBank/DDBJ whole genome shotgun (WGS) entry which is preliminary data.</text>
</comment>
<organism evidence="1">
    <name type="scientific">marine sediment metagenome</name>
    <dbReference type="NCBI Taxonomy" id="412755"/>
    <lineage>
        <taxon>unclassified sequences</taxon>
        <taxon>metagenomes</taxon>
        <taxon>ecological metagenomes</taxon>
    </lineage>
</organism>